<protein>
    <submittedName>
        <fullName evidence="2">Uncharacterized protein</fullName>
    </submittedName>
</protein>
<dbReference type="InParanoid" id="A0A2T3ADZ4"/>
<name>A0A2T3ADZ4_9PEZI</name>
<feature type="region of interest" description="Disordered" evidence="1">
    <location>
        <begin position="45"/>
        <end position="76"/>
    </location>
</feature>
<reference evidence="2 3" key="1">
    <citation type="journal article" date="2018" name="Mycol. Prog.">
        <title>Coniella lustricola, a new species from submerged detritus.</title>
        <authorList>
            <person name="Raudabaugh D.B."/>
            <person name="Iturriaga T."/>
            <person name="Carver A."/>
            <person name="Mondo S."/>
            <person name="Pangilinan J."/>
            <person name="Lipzen A."/>
            <person name="He G."/>
            <person name="Amirebrahimi M."/>
            <person name="Grigoriev I.V."/>
            <person name="Miller A.N."/>
        </authorList>
    </citation>
    <scope>NUCLEOTIDE SEQUENCE [LARGE SCALE GENOMIC DNA]</scope>
    <source>
        <strain evidence="2 3">B22-T-1</strain>
    </source>
</reference>
<dbReference type="EMBL" id="KZ678404">
    <property type="protein sequence ID" value="PSR93830.1"/>
    <property type="molecule type" value="Genomic_DNA"/>
</dbReference>
<evidence type="ECO:0000313" key="2">
    <source>
        <dbReference type="EMBL" id="PSR93830.1"/>
    </source>
</evidence>
<feature type="region of interest" description="Disordered" evidence="1">
    <location>
        <begin position="132"/>
        <end position="154"/>
    </location>
</feature>
<keyword evidence="3" id="KW-1185">Reference proteome</keyword>
<gene>
    <name evidence="2" type="ORF">BD289DRAFT_170082</name>
</gene>
<proteinExistence type="predicted"/>
<dbReference type="AlphaFoldDB" id="A0A2T3ADZ4"/>
<dbReference type="Proteomes" id="UP000241462">
    <property type="component" value="Unassembled WGS sequence"/>
</dbReference>
<feature type="compositionally biased region" description="Basic and acidic residues" evidence="1">
    <location>
        <begin position="142"/>
        <end position="154"/>
    </location>
</feature>
<sequence>MMTICSFEHDDANPKNPAIAVESNNPLLSRQHLHQQMMPVHHVHPFGSKFTSKPSQADPCSDRARRKQTTDQQDSVTPCSVSSVVADFSKRCASAVVSKATRTVAHSQADVDIIAESCRSTGLNHTNKRSATNLAFRKRKPAHEARDDLKRGSM</sequence>
<evidence type="ECO:0000313" key="3">
    <source>
        <dbReference type="Proteomes" id="UP000241462"/>
    </source>
</evidence>
<organism evidence="2 3">
    <name type="scientific">Coniella lustricola</name>
    <dbReference type="NCBI Taxonomy" id="2025994"/>
    <lineage>
        <taxon>Eukaryota</taxon>
        <taxon>Fungi</taxon>
        <taxon>Dikarya</taxon>
        <taxon>Ascomycota</taxon>
        <taxon>Pezizomycotina</taxon>
        <taxon>Sordariomycetes</taxon>
        <taxon>Sordariomycetidae</taxon>
        <taxon>Diaporthales</taxon>
        <taxon>Schizoparmaceae</taxon>
        <taxon>Coniella</taxon>
    </lineage>
</organism>
<evidence type="ECO:0000256" key="1">
    <source>
        <dbReference type="SAM" id="MobiDB-lite"/>
    </source>
</evidence>
<accession>A0A2T3ADZ4</accession>